<organism evidence="3 4">
    <name type="scientific">Streptodolium elevatio</name>
    <dbReference type="NCBI Taxonomy" id="3157996"/>
    <lineage>
        <taxon>Bacteria</taxon>
        <taxon>Bacillati</taxon>
        <taxon>Actinomycetota</taxon>
        <taxon>Actinomycetes</taxon>
        <taxon>Kitasatosporales</taxon>
        <taxon>Streptomycetaceae</taxon>
        <taxon>Streptodolium</taxon>
    </lineage>
</organism>
<keyword evidence="2" id="KW-0812">Transmembrane</keyword>
<dbReference type="EMBL" id="JBEZFP010000054">
    <property type="protein sequence ID" value="MEU8135970.1"/>
    <property type="molecule type" value="Genomic_DNA"/>
</dbReference>
<feature type="transmembrane region" description="Helical" evidence="2">
    <location>
        <begin position="7"/>
        <end position="28"/>
    </location>
</feature>
<dbReference type="RefSeq" id="WP_358356144.1">
    <property type="nucleotide sequence ID" value="NZ_JBEZFP010000054.1"/>
</dbReference>
<evidence type="ECO:0000313" key="4">
    <source>
        <dbReference type="Proteomes" id="UP001551482"/>
    </source>
</evidence>
<proteinExistence type="predicted"/>
<evidence type="ECO:0000256" key="2">
    <source>
        <dbReference type="SAM" id="Phobius"/>
    </source>
</evidence>
<evidence type="ECO:0000256" key="1">
    <source>
        <dbReference type="SAM" id="MobiDB-lite"/>
    </source>
</evidence>
<sequence>MSDQPKWAWWVVGIVIPVAGIVVSIQLATNSGSDDDKAQSTNTALPAPAASGGGNPPPASNSAVPPAGSGPAKVLAGPTRITLSEDADYIDLDSPSPTAQPSGKGVDAFVGFNLPDLTLGPPRSGDVMAVAPSEGPDPTRDDCNQAIAKRGTSSSGELAQGMRLCIQTDEGHTAYLRITNAPTRKSVTFEATVWE</sequence>
<reference evidence="3 4" key="1">
    <citation type="submission" date="2024-06" db="EMBL/GenBank/DDBJ databases">
        <title>The Natural Products Discovery Center: Release of the First 8490 Sequenced Strains for Exploring Actinobacteria Biosynthetic Diversity.</title>
        <authorList>
            <person name="Kalkreuter E."/>
            <person name="Kautsar S.A."/>
            <person name="Yang D."/>
            <person name="Bader C.D."/>
            <person name="Teijaro C.N."/>
            <person name="Fluegel L."/>
            <person name="Davis C.M."/>
            <person name="Simpson J.R."/>
            <person name="Lauterbach L."/>
            <person name="Steele A.D."/>
            <person name="Gui C."/>
            <person name="Meng S."/>
            <person name="Li G."/>
            <person name="Viehrig K."/>
            <person name="Ye F."/>
            <person name="Su P."/>
            <person name="Kiefer A.F."/>
            <person name="Nichols A."/>
            <person name="Cepeda A.J."/>
            <person name="Yan W."/>
            <person name="Fan B."/>
            <person name="Jiang Y."/>
            <person name="Adhikari A."/>
            <person name="Zheng C.-J."/>
            <person name="Schuster L."/>
            <person name="Cowan T.M."/>
            <person name="Smanski M.J."/>
            <person name="Chevrette M.G."/>
            <person name="De Carvalho L.P.S."/>
            <person name="Shen B."/>
        </authorList>
    </citation>
    <scope>NUCLEOTIDE SEQUENCE [LARGE SCALE GENOMIC DNA]</scope>
    <source>
        <strain evidence="3 4">NPDC048946</strain>
    </source>
</reference>
<comment type="caution">
    <text evidence="3">The sequence shown here is derived from an EMBL/GenBank/DDBJ whole genome shotgun (WGS) entry which is preliminary data.</text>
</comment>
<name>A0ABV3DJP5_9ACTN</name>
<protein>
    <submittedName>
        <fullName evidence="3">Uncharacterized protein</fullName>
    </submittedName>
</protein>
<keyword evidence="2" id="KW-0472">Membrane</keyword>
<feature type="compositionally biased region" description="Low complexity" evidence="1">
    <location>
        <begin position="60"/>
        <end position="72"/>
    </location>
</feature>
<dbReference type="Proteomes" id="UP001551482">
    <property type="component" value="Unassembled WGS sequence"/>
</dbReference>
<feature type="region of interest" description="Disordered" evidence="1">
    <location>
        <begin position="29"/>
        <end position="75"/>
    </location>
</feature>
<keyword evidence="4" id="KW-1185">Reference proteome</keyword>
<evidence type="ECO:0000313" key="3">
    <source>
        <dbReference type="EMBL" id="MEU8135970.1"/>
    </source>
</evidence>
<accession>A0ABV3DJP5</accession>
<keyword evidence="2" id="KW-1133">Transmembrane helix</keyword>
<gene>
    <name evidence="3" type="ORF">AB0C36_20945</name>
</gene>